<dbReference type="OrthoDB" id="515692at2759"/>
<dbReference type="GO" id="GO:0030687">
    <property type="term" value="C:preribosome, large subunit precursor"/>
    <property type="evidence" value="ECO:0007669"/>
    <property type="project" value="TreeGrafter"/>
</dbReference>
<evidence type="ECO:0008006" key="3">
    <source>
        <dbReference type="Google" id="ProtNLM"/>
    </source>
</evidence>
<dbReference type="Proteomes" id="UP000631181">
    <property type="component" value="Unassembled WGS sequence"/>
</dbReference>
<dbReference type="GO" id="GO:0000470">
    <property type="term" value="P:maturation of LSU-rRNA"/>
    <property type="evidence" value="ECO:0007669"/>
    <property type="project" value="TreeGrafter"/>
</dbReference>
<dbReference type="EMBL" id="WIWV01000072">
    <property type="protein sequence ID" value="KAF7714880.1"/>
    <property type="molecule type" value="Genomic_DNA"/>
</dbReference>
<name>A0A8J8VZV0_9EURO</name>
<reference evidence="1" key="1">
    <citation type="journal article" date="2020" name="Front. Microbiol.">
        <title>Gene regulatory networks of Penicillium echinulatum 2HH and Penicillium oxalicum 114-2 inferred by a computational biology approach.</title>
        <authorList>
            <person name="Lenz A.R."/>
            <person name="Galan-Vasquez E."/>
            <person name="Balbinot E."/>
            <person name="De Abreu F.P."/>
            <person name="De Oliveira N.S."/>
            <person name="Da Rosa L.O."/>
            <person name="De Avila E Silva S."/>
            <person name="Camassola M."/>
            <person name="Dillon A.J.P."/>
            <person name="Perez-Rueda E."/>
        </authorList>
    </citation>
    <scope>NUCLEOTIDE SEQUENCE</scope>
    <source>
        <strain evidence="1">S1M29</strain>
    </source>
</reference>
<gene>
    <name evidence="1" type="ORF">PECM_007696</name>
</gene>
<dbReference type="GO" id="GO:0004519">
    <property type="term" value="F:endonuclease activity"/>
    <property type="evidence" value="ECO:0007669"/>
    <property type="project" value="InterPro"/>
</dbReference>
<accession>A0A8J8VZV0</accession>
<dbReference type="InterPro" id="IPR007174">
    <property type="entry name" value="Las1"/>
</dbReference>
<dbReference type="GO" id="GO:0000460">
    <property type="term" value="P:maturation of 5.8S rRNA"/>
    <property type="evidence" value="ECO:0007669"/>
    <property type="project" value="TreeGrafter"/>
</dbReference>
<proteinExistence type="predicted"/>
<dbReference type="PANTHER" id="PTHR15002:SF0">
    <property type="entry name" value="RIBOSOMAL BIOGENESIS PROTEIN LAS1L"/>
    <property type="match status" value="1"/>
</dbReference>
<evidence type="ECO:0000313" key="1">
    <source>
        <dbReference type="EMBL" id="KAF7714880.1"/>
    </source>
</evidence>
<protein>
    <recommendedName>
        <fullName evidence="3">Cell morphogenesis protein Las1</fullName>
    </recommendedName>
</protein>
<comment type="caution">
    <text evidence="1">The sequence shown here is derived from an EMBL/GenBank/DDBJ whole genome shotgun (WGS) entry which is preliminary data.</text>
</comment>
<keyword evidence="2" id="KW-1185">Reference proteome</keyword>
<organism evidence="1 2">
    <name type="scientific">Penicillium ucsense</name>
    <dbReference type="NCBI Taxonomy" id="2839758"/>
    <lineage>
        <taxon>Eukaryota</taxon>
        <taxon>Fungi</taxon>
        <taxon>Dikarya</taxon>
        <taxon>Ascomycota</taxon>
        <taxon>Pezizomycotina</taxon>
        <taxon>Eurotiomycetes</taxon>
        <taxon>Eurotiomycetidae</taxon>
        <taxon>Eurotiales</taxon>
        <taxon>Aspergillaceae</taxon>
        <taxon>Penicillium</taxon>
    </lineage>
</organism>
<dbReference type="AlphaFoldDB" id="A0A8J8VZV0"/>
<dbReference type="GO" id="GO:0090730">
    <property type="term" value="C:Las1 complex"/>
    <property type="evidence" value="ECO:0007669"/>
    <property type="project" value="InterPro"/>
</dbReference>
<evidence type="ECO:0000313" key="2">
    <source>
        <dbReference type="Proteomes" id="UP000631181"/>
    </source>
</evidence>
<dbReference type="Pfam" id="PF04031">
    <property type="entry name" value="Las1"/>
    <property type="match status" value="1"/>
</dbReference>
<dbReference type="PANTHER" id="PTHR15002">
    <property type="entry name" value="RIBOSOMAL BIOGENESIS PROTEIN LAS1L"/>
    <property type="match status" value="1"/>
</dbReference>
<sequence>MAKVHFTSWKDRAHLLEVRDEFYPPHSYKGPDMRSRACAKVAAWKLRGNIPHHVEATALLTDAILHDDGERNSIFSIRATYSAAFCRFVTGLVDTKTTGPRRTMFQRAMDLGLPASFVELRHEATHREPPSLIVLRKATQRSLEWLWDNYWTTLDPDGLSGSSSRADHSDLPTATALRQCLQGFMKNSKARLTQRKRKRDQETALADNLIGICRDSKDSVDSAMATLSVSLLELNALIDPNRSLGDSMDATFEKWDPILQRVTDARAAFLHCMAEELVNTMVLSSSADDHEIAHVEGLYLWLEHLITSTSWESRRQFLPREYLLAVCQSNPSRWTAILTAELRPLQHELLDGMRSSHTAKGPTSQKHVANGVLSKKLENYGWGLAESWDSRPLGVSVSQ</sequence>